<dbReference type="OrthoDB" id="10011777at2759"/>
<reference evidence="2" key="1">
    <citation type="journal article" date="2020" name="Stud. Mycol.">
        <title>101 Dothideomycetes genomes: a test case for predicting lifestyles and emergence of pathogens.</title>
        <authorList>
            <person name="Haridas S."/>
            <person name="Albert R."/>
            <person name="Binder M."/>
            <person name="Bloem J."/>
            <person name="Labutti K."/>
            <person name="Salamov A."/>
            <person name="Andreopoulos B."/>
            <person name="Baker S."/>
            <person name="Barry K."/>
            <person name="Bills G."/>
            <person name="Bluhm B."/>
            <person name="Cannon C."/>
            <person name="Castanera R."/>
            <person name="Culley D."/>
            <person name="Daum C."/>
            <person name="Ezra D."/>
            <person name="Gonzalez J."/>
            <person name="Henrissat B."/>
            <person name="Kuo A."/>
            <person name="Liang C."/>
            <person name="Lipzen A."/>
            <person name="Lutzoni F."/>
            <person name="Magnuson J."/>
            <person name="Mondo S."/>
            <person name="Nolan M."/>
            <person name="Ohm R."/>
            <person name="Pangilinan J."/>
            <person name="Park H.-J."/>
            <person name="Ramirez L."/>
            <person name="Alfaro M."/>
            <person name="Sun H."/>
            <person name="Tritt A."/>
            <person name="Yoshinaga Y."/>
            <person name="Zwiers L.-H."/>
            <person name="Turgeon B."/>
            <person name="Goodwin S."/>
            <person name="Spatafora J."/>
            <person name="Crous P."/>
            <person name="Grigoriev I."/>
        </authorList>
    </citation>
    <scope>NUCLEOTIDE SEQUENCE</scope>
    <source>
        <strain evidence="2">ATCC 36951</strain>
    </source>
</reference>
<keyword evidence="3" id="KW-1185">Reference proteome</keyword>
<proteinExistence type="predicted"/>
<dbReference type="RefSeq" id="XP_033659269.1">
    <property type="nucleotide sequence ID" value="XM_033810196.1"/>
</dbReference>
<organism evidence="2 3">
    <name type="scientific">Zasmidium cellare ATCC 36951</name>
    <dbReference type="NCBI Taxonomy" id="1080233"/>
    <lineage>
        <taxon>Eukaryota</taxon>
        <taxon>Fungi</taxon>
        <taxon>Dikarya</taxon>
        <taxon>Ascomycota</taxon>
        <taxon>Pezizomycotina</taxon>
        <taxon>Dothideomycetes</taxon>
        <taxon>Dothideomycetidae</taxon>
        <taxon>Mycosphaerellales</taxon>
        <taxon>Mycosphaerellaceae</taxon>
        <taxon>Zasmidium</taxon>
    </lineage>
</organism>
<dbReference type="PROSITE" id="PS51725">
    <property type="entry name" value="ABM"/>
    <property type="match status" value="1"/>
</dbReference>
<dbReference type="PANTHER" id="PTHR40624">
    <property type="entry name" value="BIOSYNTHESIS MONOOXYGENASE, PUTATIVE (AFU_ORTHOLOGUE AFUA_1G12025)-RELATED"/>
    <property type="match status" value="1"/>
</dbReference>
<sequence length="246" mass="27481">MLAKPDISLFCYLYPGSPEKQKRIIHLLETCYDYRDPASETKTWCYFTRATRPGARNQIVDALECAHPEHVIAGFEVYACKPALSRQLNHPEFKRYHRTATDEGLYAQPEDMHAWYPTVGFLARGAVAGPGAVVITGLITVKEDDAAKDSALVILRSFSEWVEREEPGCLTYCVFTRPKAPGEILLFERYADVASVEAHMRSSKFAIVMKTLRPLTKSMAMNEWAELPTSFTGNVVGGGETGSPRL</sequence>
<dbReference type="GeneID" id="54563468"/>
<evidence type="ECO:0000259" key="1">
    <source>
        <dbReference type="PROSITE" id="PS51725"/>
    </source>
</evidence>
<gene>
    <name evidence="2" type="ORF">M409DRAFT_31105</name>
</gene>
<dbReference type="AlphaFoldDB" id="A0A6A6BWN9"/>
<evidence type="ECO:0000313" key="3">
    <source>
        <dbReference type="Proteomes" id="UP000799537"/>
    </source>
</evidence>
<evidence type="ECO:0000313" key="2">
    <source>
        <dbReference type="EMBL" id="KAF2158380.1"/>
    </source>
</evidence>
<dbReference type="SUPFAM" id="SSF54909">
    <property type="entry name" value="Dimeric alpha+beta barrel"/>
    <property type="match status" value="1"/>
</dbReference>
<protein>
    <recommendedName>
        <fullName evidence="1">ABM domain-containing protein</fullName>
    </recommendedName>
</protein>
<feature type="domain" description="ABM" evidence="1">
    <location>
        <begin position="133"/>
        <end position="224"/>
    </location>
</feature>
<dbReference type="InterPro" id="IPR011008">
    <property type="entry name" value="Dimeric_a/b-barrel"/>
</dbReference>
<dbReference type="Gene3D" id="3.30.70.100">
    <property type="match status" value="1"/>
</dbReference>
<dbReference type="Proteomes" id="UP000799537">
    <property type="component" value="Unassembled WGS sequence"/>
</dbReference>
<accession>A0A6A6BWN9</accession>
<dbReference type="EMBL" id="ML993677">
    <property type="protein sequence ID" value="KAF2158380.1"/>
    <property type="molecule type" value="Genomic_DNA"/>
</dbReference>
<dbReference type="InterPro" id="IPR007138">
    <property type="entry name" value="ABM_dom"/>
</dbReference>
<dbReference type="PANTHER" id="PTHR40624:SF1">
    <property type="entry name" value="BIOSYNTHESIS MONOOXYGENASE, PUTATIVE (AFU_ORTHOLOGUE AFUA_1G12025)-RELATED"/>
    <property type="match status" value="1"/>
</dbReference>
<dbReference type="Pfam" id="PF03992">
    <property type="entry name" value="ABM"/>
    <property type="match status" value="1"/>
</dbReference>
<name>A0A6A6BWN9_ZASCE</name>